<sequence>MKKKSAAFYSPYWNIYGGGERYLLQIAEKLDEYQLYFIAPDNLKKKAKEFFGLNLRGKVIEPAALAGHDTAKRFKLLNRFDLFFYTTDGSLFFPFSRRNYLIIQSPKHIPENTFYNRLKLLNWRIICYSQFMKKIVDRNLKTQSTVLPPVVDTEIFSYREEKKENLILSVGRFFLGDMHEKRQDFLIDFFSNNRRSLAGWRLVLAGNVSEESSQKYLEKLRAKIIDLPVSIYANLNFNDLLSFYQKAKIYWHAAGYGQDLIKHPEKAEHFGITTLEAMASGCVPIVFKAGGQLDIIQEGINGWFWEDEETLLQKTVQLASDESGRQDFAERSLKRAEFFSVNNYKEKINEILKK</sequence>
<reference evidence="2 3" key="1">
    <citation type="journal article" date="2015" name="Nature">
        <title>rRNA introns, odd ribosomes, and small enigmatic genomes across a large radiation of phyla.</title>
        <authorList>
            <person name="Brown C.T."/>
            <person name="Hug L.A."/>
            <person name="Thomas B.C."/>
            <person name="Sharon I."/>
            <person name="Castelle C.J."/>
            <person name="Singh A."/>
            <person name="Wilkins M.J."/>
            <person name="Williams K.H."/>
            <person name="Banfield J.F."/>
        </authorList>
    </citation>
    <scope>NUCLEOTIDE SEQUENCE [LARGE SCALE GENOMIC DNA]</scope>
</reference>
<dbReference type="AlphaFoldDB" id="A0A0G0Z9X3"/>
<protein>
    <recommendedName>
        <fullName evidence="1">Glycosyl transferase family 1 domain-containing protein</fullName>
    </recommendedName>
</protein>
<dbReference type="PANTHER" id="PTHR45947:SF3">
    <property type="entry name" value="SULFOQUINOVOSYL TRANSFERASE SQD2"/>
    <property type="match status" value="1"/>
</dbReference>
<feature type="domain" description="Glycosyl transferase family 1" evidence="1">
    <location>
        <begin position="152"/>
        <end position="333"/>
    </location>
</feature>
<proteinExistence type="predicted"/>
<dbReference type="EMBL" id="LCDD01000036">
    <property type="protein sequence ID" value="KKS45510.1"/>
    <property type="molecule type" value="Genomic_DNA"/>
</dbReference>
<dbReference type="Pfam" id="PF00534">
    <property type="entry name" value="Glycos_transf_1"/>
    <property type="match status" value="1"/>
</dbReference>
<evidence type="ECO:0000313" key="2">
    <source>
        <dbReference type="EMBL" id="KKS45510.1"/>
    </source>
</evidence>
<dbReference type="CDD" id="cd03801">
    <property type="entry name" value="GT4_PimA-like"/>
    <property type="match status" value="1"/>
</dbReference>
<accession>A0A0G0Z9X3</accession>
<evidence type="ECO:0000313" key="3">
    <source>
        <dbReference type="Proteomes" id="UP000034320"/>
    </source>
</evidence>
<dbReference type="SUPFAM" id="SSF53756">
    <property type="entry name" value="UDP-Glycosyltransferase/glycogen phosphorylase"/>
    <property type="match status" value="1"/>
</dbReference>
<dbReference type="Proteomes" id="UP000034320">
    <property type="component" value="Unassembled WGS sequence"/>
</dbReference>
<dbReference type="Gene3D" id="3.40.50.2000">
    <property type="entry name" value="Glycogen Phosphorylase B"/>
    <property type="match status" value="1"/>
</dbReference>
<dbReference type="GO" id="GO:0016757">
    <property type="term" value="F:glycosyltransferase activity"/>
    <property type="evidence" value="ECO:0007669"/>
    <property type="project" value="InterPro"/>
</dbReference>
<dbReference type="InterPro" id="IPR001296">
    <property type="entry name" value="Glyco_trans_1"/>
</dbReference>
<dbReference type="PANTHER" id="PTHR45947">
    <property type="entry name" value="SULFOQUINOVOSYL TRANSFERASE SQD2"/>
    <property type="match status" value="1"/>
</dbReference>
<comment type="caution">
    <text evidence="2">The sequence shown here is derived from an EMBL/GenBank/DDBJ whole genome shotgun (WGS) entry which is preliminary data.</text>
</comment>
<organism evidence="2 3">
    <name type="scientific">Candidatus Gottesmanbacteria bacterium GW2011_GWA2_42_18</name>
    <dbReference type="NCBI Taxonomy" id="1618442"/>
    <lineage>
        <taxon>Bacteria</taxon>
        <taxon>Candidatus Gottesmaniibacteriota</taxon>
    </lineage>
</organism>
<name>A0A0G0Z9X3_9BACT</name>
<dbReference type="InterPro" id="IPR050194">
    <property type="entry name" value="Glycosyltransferase_grp1"/>
</dbReference>
<evidence type="ECO:0000259" key="1">
    <source>
        <dbReference type="Pfam" id="PF00534"/>
    </source>
</evidence>
<gene>
    <name evidence="2" type="ORF">UV09_C0036G0013</name>
</gene>